<evidence type="ECO:0000313" key="2">
    <source>
        <dbReference type="Proteomes" id="UP000221101"/>
    </source>
</evidence>
<dbReference type="EMBL" id="NJCX01000034">
    <property type="protein sequence ID" value="PHM69289.1"/>
    <property type="molecule type" value="Genomic_DNA"/>
</dbReference>
<gene>
    <name evidence="1" type="ORF">Xkoz_03465</name>
</gene>
<dbReference type="AlphaFoldDB" id="A0A2D0L0R4"/>
<organism evidence="1 2">
    <name type="scientific">Xenorhabdus kozodoii</name>
    <dbReference type="NCBI Taxonomy" id="351676"/>
    <lineage>
        <taxon>Bacteria</taxon>
        <taxon>Pseudomonadati</taxon>
        <taxon>Pseudomonadota</taxon>
        <taxon>Gammaproteobacteria</taxon>
        <taxon>Enterobacterales</taxon>
        <taxon>Morganellaceae</taxon>
        <taxon>Xenorhabdus</taxon>
    </lineage>
</organism>
<keyword evidence="2" id="KW-1185">Reference proteome</keyword>
<name>A0A2D0L0R4_9GAMM</name>
<proteinExistence type="predicted"/>
<reference evidence="1 2" key="1">
    <citation type="journal article" date="2017" name="Nat. Microbiol.">
        <title>Natural product diversity associated with the nematode symbionts Photorhabdus and Xenorhabdus.</title>
        <authorList>
            <person name="Tobias N.J."/>
            <person name="Wolff H."/>
            <person name="Djahanschiri B."/>
            <person name="Grundmann F."/>
            <person name="Kronenwerth M."/>
            <person name="Shi Y.M."/>
            <person name="Simonyi S."/>
            <person name="Grun P."/>
            <person name="Shapiro-Ilan D."/>
            <person name="Pidot S.J."/>
            <person name="Stinear T.P."/>
            <person name="Ebersberger I."/>
            <person name="Bode H.B."/>
        </authorList>
    </citation>
    <scope>NUCLEOTIDE SEQUENCE [LARGE SCALE GENOMIC DNA]</scope>
    <source>
        <strain evidence="1 2">DSM 17907</strain>
    </source>
</reference>
<sequence>MFCVHSLILPLDTLLFPANPLISAHTCGLCAGIIHSYSRHPLPTLLTRRRFIFLY</sequence>
<protein>
    <submittedName>
        <fullName evidence="1">Uncharacterized protein</fullName>
    </submittedName>
</protein>
<dbReference type="Proteomes" id="UP000221101">
    <property type="component" value="Unassembled WGS sequence"/>
</dbReference>
<comment type="caution">
    <text evidence="1">The sequence shown here is derived from an EMBL/GenBank/DDBJ whole genome shotgun (WGS) entry which is preliminary data.</text>
</comment>
<accession>A0A2D0L0R4</accession>
<evidence type="ECO:0000313" key="1">
    <source>
        <dbReference type="EMBL" id="PHM69289.1"/>
    </source>
</evidence>